<protein>
    <submittedName>
        <fullName evidence="1">Uncharacterized protein</fullName>
    </submittedName>
</protein>
<sequence length="118" mass="13982">MPKDHILKMAGDHRMTGQYHYSCSVPGYPRTDTTEEREIYYNISVVNDSEFYVKESGGSEYKCRLLSFDSSKYLEFRRLRSTNYVIDVIYYYFHADSIASRSYGTSTFCRYEEILHTE</sequence>
<comment type="caution">
    <text evidence="1">The sequence shown here is derived from an EMBL/GenBank/DDBJ whole genome shotgun (WGS) entry which is preliminary data.</text>
</comment>
<evidence type="ECO:0000313" key="2">
    <source>
        <dbReference type="Proteomes" id="UP001500067"/>
    </source>
</evidence>
<accession>A0ABP8NFJ6</accession>
<dbReference type="EMBL" id="BAABFA010000011">
    <property type="protein sequence ID" value="GAA4466504.1"/>
    <property type="molecule type" value="Genomic_DNA"/>
</dbReference>
<proteinExistence type="predicted"/>
<gene>
    <name evidence="1" type="ORF">GCM10023093_20760</name>
</gene>
<reference evidence="2" key="1">
    <citation type="journal article" date="2019" name="Int. J. Syst. Evol. Microbiol.">
        <title>The Global Catalogue of Microorganisms (GCM) 10K type strain sequencing project: providing services to taxonomists for standard genome sequencing and annotation.</title>
        <authorList>
            <consortium name="The Broad Institute Genomics Platform"/>
            <consortium name="The Broad Institute Genome Sequencing Center for Infectious Disease"/>
            <person name="Wu L."/>
            <person name="Ma J."/>
        </authorList>
    </citation>
    <scope>NUCLEOTIDE SEQUENCE [LARGE SCALE GENOMIC DNA]</scope>
    <source>
        <strain evidence="2">JCM 32105</strain>
    </source>
</reference>
<keyword evidence="2" id="KW-1185">Reference proteome</keyword>
<evidence type="ECO:0000313" key="1">
    <source>
        <dbReference type="EMBL" id="GAA4466504.1"/>
    </source>
</evidence>
<dbReference type="Proteomes" id="UP001500067">
    <property type="component" value="Unassembled WGS sequence"/>
</dbReference>
<organism evidence="1 2">
    <name type="scientific">Nemorincola caseinilytica</name>
    <dbReference type="NCBI Taxonomy" id="2054315"/>
    <lineage>
        <taxon>Bacteria</taxon>
        <taxon>Pseudomonadati</taxon>
        <taxon>Bacteroidota</taxon>
        <taxon>Chitinophagia</taxon>
        <taxon>Chitinophagales</taxon>
        <taxon>Chitinophagaceae</taxon>
        <taxon>Nemorincola</taxon>
    </lineage>
</organism>
<name>A0ABP8NFJ6_9BACT</name>